<feature type="domain" description="DUF222" evidence="2">
    <location>
        <begin position="27"/>
        <end position="124"/>
    </location>
</feature>
<feature type="compositionally biased region" description="Low complexity" evidence="1">
    <location>
        <begin position="120"/>
        <end position="132"/>
    </location>
</feature>
<dbReference type="Pfam" id="PF02720">
    <property type="entry name" value="DUF222"/>
    <property type="match status" value="1"/>
</dbReference>
<name>A0ABW2S2R6_9NOCA</name>
<protein>
    <submittedName>
        <fullName evidence="3">DUF222 domain-containing protein</fullName>
    </submittedName>
</protein>
<accession>A0ABW2S2R6</accession>
<gene>
    <name evidence="3" type="ORF">ACFQS9_19055</name>
</gene>
<feature type="region of interest" description="Disordered" evidence="1">
    <location>
        <begin position="118"/>
        <end position="175"/>
    </location>
</feature>
<keyword evidence="4" id="KW-1185">Reference proteome</keyword>
<dbReference type="EMBL" id="JBHTCS010000023">
    <property type="protein sequence ID" value="MFC7449999.1"/>
    <property type="molecule type" value="Genomic_DNA"/>
</dbReference>
<reference evidence="4" key="1">
    <citation type="journal article" date="2019" name="Int. J. Syst. Evol. Microbiol.">
        <title>The Global Catalogue of Microorganisms (GCM) 10K type strain sequencing project: providing services to taxonomists for standard genome sequencing and annotation.</title>
        <authorList>
            <consortium name="The Broad Institute Genomics Platform"/>
            <consortium name="The Broad Institute Genome Sequencing Center for Infectious Disease"/>
            <person name="Wu L."/>
            <person name="Ma J."/>
        </authorList>
    </citation>
    <scope>NUCLEOTIDE SEQUENCE [LARGE SCALE GENOMIC DNA]</scope>
    <source>
        <strain evidence="4">ICMP 19430</strain>
    </source>
</reference>
<dbReference type="RefSeq" id="WP_378407543.1">
    <property type="nucleotide sequence ID" value="NZ_JBHTCS010000023.1"/>
</dbReference>
<sequence>MDLDEMLTAPPDVAAWQLADADLLRLVPELSLRMRQLEALRVRLMHQIDQRCVAEQVGASSPGNWLAGVATMTPSQANRIVRLGRELAKHPQVAAAFDAGETDNDQVRVIVELLTKVPDGDAPADPNAAANADGEDSAADGGGETGDAPTEADGGSEPDSTDGEPAVESIVFGPHDTRSQACTRYLLYAARTEESTVLARRAKALDLIRGGDPKKKRDSENPNSTSSTTRSGRICTRRRWNETRSATSPTG</sequence>
<dbReference type="InterPro" id="IPR003870">
    <property type="entry name" value="DUF222"/>
</dbReference>
<comment type="caution">
    <text evidence="3">The sequence shown here is derived from an EMBL/GenBank/DDBJ whole genome shotgun (WGS) entry which is preliminary data.</text>
</comment>
<dbReference type="Proteomes" id="UP001596484">
    <property type="component" value="Unassembled WGS sequence"/>
</dbReference>
<evidence type="ECO:0000256" key="1">
    <source>
        <dbReference type="SAM" id="MobiDB-lite"/>
    </source>
</evidence>
<evidence type="ECO:0000259" key="2">
    <source>
        <dbReference type="Pfam" id="PF02720"/>
    </source>
</evidence>
<feature type="compositionally biased region" description="Polar residues" evidence="1">
    <location>
        <begin position="221"/>
        <end position="231"/>
    </location>
</feature>
<evidence type="ECO:0000313" key="3">
    <source>
        <dbReference type="EMBL" id="MFC7449999.1"/>
    </source>
</evidence>
<organism evidence="3 4">
    <name type="scientific">Rhodococcus daqingensis</name>
    <dbReference type="NCBI Taxonomy" id="2479363"/>
    <lineage>
        <taxon>Bacteria</taxon>
        <taxon>Bacillati</taxon>
        <taxon>Actinomycetota</taxon>
        <taxon>Actinomycetes</taxon>
        <taxon>Mycobacteriales</taxon>
        <taxon>Nocardiaceae</taxon>
        <taxon>Rhodococcus</taxon>
    </lineage>
</organism>
<feature type="region of interest" description="Disordered" evidence="1">
    <location>
        <begin position="206"/>
        <end position="251"/>
    </location>
</feature>
<feature type="compositionally biased region" description="Basic and acidic residues" evidence="1">
    <location>
        <begin position="206"/>
        <end position="220"/>
    </location>
</feature>
<proteinExistence type="predicted"/>
<evidence type="ECO:0000313" key="4">
    <source>
        <dbReference type="Proteomes" id="UP001596484"/>
    </source>
</evidence>